<dbReference type="GO" id="GO:0022857">
    <property type="term" value="F:transmembrane transporter activity"/>
    <property type="evidence" value="ECO:0007669"/>
    <property type="project" value="InterPro"/>
</dbReference>
<feature type="transmembrane region" description="Helical" evidence="9">
    <location>
        <begin position="520"/>
        <end position="538"/>
    </location>
</feature>
<dbReference type="InterPro" id="IPR011701">
    <property type="entry name" value="MFS"/>
</dbReference>
<dbReference type="RefSeq" id="WP_168093184.1">
    <property type="nucleotide sequence ID" value="NZ_JAATER010000125.1"/>
</dbReference>
<evidence type="ECO:0000256" key="5">
    <source>
        <dbReference type="ARBA" id="ARBA00022692"/>
    </source>
</evidence>
<dbReference type="CDD" id="cd17502">
    <property type="entry name" value="MFS_Azr1_MDR_like"/>
    <property type="match status" value="1"/>
</dbReference>
<proteinExistence type="inferred from homology"/>
<feature type="transmembrane region" description="Helical" evidence="9">
    <location>
        <begin position="222"/>
        <end position="239"/>
    </location>
</feature>
<evidence type="ECO:0000256" key="2">
    <source>
        <dbReference type="ARBA" id="ARBA00007520"/>
    </source>
</evidence>
<feature type="transmembrane region" description="Helical" evidence="9">
    <location>
        <begin position="153"/>
        <end position="177"/>
    </location>
</feature>
<feature type="transmembrane region" description="Helical" evidence="9">
    <location>
        <begin position="355"/>
        <end position="375"/>
    </location>
</feature>
<accession>A0A9X2LJM5</accession>
<feature type="transmembrane region" description="Helical" evidence="9">
    <location>
        <begin position="381"/>
        <end position="403"/>
    </location>
</feature>
<feature type="region of interest" description="Disordered" evidence="8">
    <location>
        <begin position="544"/>
        <end position="563"/>
    </location>
</feature>
<dbReference type="Pfam" id="PF07690">
    <property type="entry name" value="MFS_1"/>
    <property type="match status" value="1"/>
</dbReference>
<dbReference type="InterPro" id="IPR036259">
    <property type="entry name" value="MFS_trans_sf"/>
</dbReference>
<organism evidence="11 12">
    <name type="scientific">Streptomyces telluris</name>
    <dbReference type="NCBI Taxonomy" id="2720021"/>
    <lineage>
        <taxon>Bacteria</taxon>
        <taxon>Bacillati</taxon>
        <taxon>Actinomycetota</taxon>
        <taxon>Actinomycetes</taxon>
        <taxon>Kitasatosporales</taxon>
        <taxon>Streptomycetaceae</taxon>
        <taxon>Streptomyces</taxon>
    </lineage>
</organism>
<keyword evidence="7 9" id="KW-0472">Membrane</keyword>
<evidence type="ECO:0000313" key="12">
    <source>
        <dbReference type="Proteomes" id="UP001142374"/>
    </source>
</evidence>
<feature type="transmembrane region" description="Helical" evidence="9">
    <location>
        <begin position="120"/>
        <end position="141"/>
    </location>
</feature>
<keyword evidence="4" id="KW-1003">Cell membrane</keyword>
<reference evidence="11" key="1">
    <citation type="submission" date="2022-06" db="EMBL/GenBank/DDBJ databases">
        <title>WGS of actinobacteria.</title>
        <authorList>
            <person name="Thawai C."/>
        </authorList>
    </citation>
    <scope>NUCLEOTIDE SEQUENCE</scope>
    <source>
        <strain evidence="11">AA8</strain>
    </source>
</reference>
<dbReference type="Proteomes" id="UP001142374">
    <property type="component" value="Unassembled WGS sequence"/>
</dbReference>
<dbReference type="Gene3D" id="1.20.1720.10">
    <property type="entry name" value="Multidrug resistance protein D"/>
    <property type="match status" value="1"/>
</dbReference>
<evidence type="ECO:0000256" key="4">
    <source>
        <dbReference type="ARBA" id="ARBA00022475"/>
    </source>
</evidence>
<comment type="subcellular location">
    <subcellularLocation>
        <location evidence="1">Cell membrane</location>
        <topology evidence="1">Multi-pass membrane protein</topology>
    </subcellularLocation>
</comment>
<evidence type="ECO:0000256" key="9">
    <source>
        <dbReference type="SAM" id="Phobius"/>
    </source>
</evidence>
<feature type="transmembrane region" description="Helical" evidence="9">
    <location>
        <begin position="423"/>
        <end position="444"/>
    </location>
</feature>
<dbReference type="PANTHER" id="PTHR23501">
    <property type="entry name" value="MAJOR FACILITATOR SUPERFAMILY"/>
    <property type="match status" value="1"/>
</dbReference>
<keyword evidence="3" id="KW-0813">Transport</keyword>
<sequence length="563" mass="59328">MTNTAQPAAASSQGEEGEGDGLTHKAIMTVLFGLMLGLFLGALDLMIIASAMRTIADELHGQTIQAWATTAYLVTSTITTPLLGKFSDIYGRKRIYVMSIVVFLAGSLLCGMAQSMYQLAAFRAVQGIGAGGVMTMAFAMMGDMMTPERRSRYQGWFSLVFGLAGVTGPLLGGFFAGMGEIAGIAGWRWVFLVNLPIGVLALIVVATKFTMPRVRTAQKVDYWGAFALTLCLVPLLVVAEQGREWGWGTPLSLAMFALGLIGLVLFVRVESAMGDAAIIPMRLFRTRTFSVINSVNIIVGLGVFGSLIFLPLYLQMVKGMSPTAASLMLLPQTAGTIIASRTLGPVINRSGRFKAFLLLGLSLVTASLFMCGFVGPDTAVWVLVAITTVMGLGIGICFPVTLITLQNGARKEEMGVASAAYMFFREIGATAGVAIFLSIMFSVVGDKISDAFRGAAGDAGFQAAQSDPQVLADPANAQVLEAAQHGGRGIDLDDSSWLANADERLARPVLEGMADAVNTVYITAGCVMLAALLVALLLKEKKKEKEPQGAGAGGKDEQPAAAG</sequence>
<comment type="similarity">
    <text evidence="2">Belongs to the major facilitator superfamily. TCR/Tet family.</text>
</comment>
<evidence type="ECO:0000256" key="6">
    <source>
        <dbReference type="ARBA" id="ARBA00022989"/>
    </source>
</evidence>
<dbReference type="PROSITE" id="PS50850">
    <property type="entry name" value="MFS"/>
    <property type="match status" value="1"/>
</dbReference>
<feature type="domain" description="Major facilitator superfamily (MFS) profile" evidence="10">
    <location>
        <begin position="30"/>
        <end position="542"/>
    </location>
</feature>
<keyword evidence="6 9" id="KW-1133">Transmembrane helix</keyword>
<dbReference type="FunFam" id="1.20.1720.10:FF:000004">
    <property type="entry name" value="EmrB/QacA family drug resistance transporter"/>
    <property type="match status" value="1"/>
</dbReference>
<dbReference type="SUPFAM" id="SSF103473">
    <property type="entry name" value="MFS general substrate transporter"/>
    <property type="match status" value="1"/>
</dbReference>
<keyword evidence="12" id="KW-1185">Reference proteome</keyword>
<feature type="transmembrane region" description="Helical" evidence="9">
    <location>
        <begin position="324"/>
        <end position="343"/>
    </location>
</feature>
<name>A0A9X2LJM5_9ACTN</name>
<evidence type="ECO:0000259" key="10">
    <source>
        <dbReference type="PROSITE" id="PS50850"/>
    </source>
</evidence>
<feature type="compositionally biased region" description="Basic and acidic residues" evidence="8">
    <location>
        <begin position="554"/>
        <end position="563"/>
    </location>
</feature>
<feature type="transmembrane region" description="Helical" evidence="9">
    <location>
        <begin position="189"/>
        <end position="210"/>
    </location>
</feature>
<feature type="transmembrane region" description="Helical" evidence="9">
    <location>
        <begin position="30"/>
        <end position="52"/>
    </location>
</feature>
<dbReference type="EMBL" id="JANIID010000024">
    <property type="protein sequence ID" value="MCQ8772836.1"/>
    <property type="molecule type" value="Genomic_DNA"/>
</dbReference>
<feature type="transmembrane region" description="Helical" evidence="9">
    <location>
        <begin position="64"/>
        <end position="83"/>
    </location>
</feature>
<keyword evidence="5 9" id="KW-0812">Transmembrane</keyword>
<evidence type="ECO:0000256" key="8">
    <source>
        <dbReference type="SAM" id="MobiDB-lite"/>
    </source>
</evidence>
<feature type="transmembrane region" description="Helical" evidence="9">
    <location>
        <begin position="95"/>
        <end position="114"/>
    </location>
</feature>
<dbReference type="GO" id="GO:0005886">
    <property type="term" value="C:plasma membrane"/>
    <property type="evidence" value="ECO:0007669"/>
    <property type="project" value="UniProtKB-SubCell"/>
</dbReference>
<dbReference type="PROSITE" id="PS00216">
    <property type="entry name" value="SUGAR_TRANSPORT_1"/>
    <property type="match status" value="1"/>
</dbReference>
<evidence type="ECO:0000256" key="1">
    <source>
        <dbReference type="ARBA" id="ARBA00004651"/>
    </source>
</evidence>
<evidence type="ECO:0000313" key="11">
    <source>
        <dbReference type="EMBL" id="MCQ8772836.1"/>
    </source>
</evidence>
<evidence type="ECO:0000256" key="7">
    <source>
        <dbReference type="ARBA" id="ARBA00023136"/>
    </source>
</evidence>
<feature type="transmembrane region" description="Helical" evidence="9">
    <location>
        <begin position="288"/>
        <end position="312"/>
    </location>
</feature>
<dbReference type="Gene3D" id="1.20.1250.20">
    <property type="entry name" value="MFS general substrate transporter like domains"/>
    <property type="match status" value="1"/>
</dbReference>
<comment type="caution">
    <text evidence="11">The sequence shown here is derived from an EMBL/GenBank/DDBJ whole genome shotgun (WGS) entry which is preliminary data.</text>
</comment>
<dbReference type="InterPro" id="IPR020846">
    <property type="entry name" value="MFS_dom"/>
</dbReference>
<dbReference type="AlphaFoldDB" id="A0A9X2LJM5"/>
<evidence type="ECO:0000256" key="3">
    <source>
        <dbReference type="ARBA" id="ARBA00022448"/>
    </source>
</evidence>
<dbReference type="PANTHER" id="PTHR23501:SF197">
    <property type="entry name" value="COMD"/>
    <property type="match status" value="1"/>
</dbReference>
<protein>
    <submittedName>
        <fullName evidence="11">MFS transporter</fullName>
    </submittedName>
</protein>
<feature type="transmembrane region" description="Helical" evidence="9">
    <location>
        <begin position="245"/>
        <end position="267"/>
    </location>
</feature>
<dbReference type="InterPro" id="IPR005829">
    <property type="entry name" value="Sugar_transporter_CS"/>
</dbReference>
<gene>
    <name evidence="11" type="ORF">NQU55_24135</name>
</gene>